<feature type="transmembrane region" description="Helical" evidence="13">
    <location>
        <begin position="32"/>
        <end position="52"/>
    </location>
</feature>
<dbReference type="RefSeq" id="WP_148972370.1">
    <property type="nucleotide sequence ID" value="NZ_CP043314.1"/>
</dbReference>
<keyword evidence="4 14" id="KW-0808">Transferase</keyword>
<proteinExistence type="inferred from homology"/>
<feature type="binding site" evidence="12">
    <location>
        <position position="226"/>
    </location>
    <ligand>
        <name>Mg(2+)</name>
        <dbReference type="ChEBI" id="CHEBI:18420"/>
    </ligand>
</feature>
<protein>
    <submittedName>
        <fullName evidence="14">Phospho-N-acetylmuramoyl-pentapeptide-transferase</fullName>
    </submittedName>
</protein>
<sequence>MFLYSSFIIELTNEITKAAKRLMPFKVSADSAMNFFISFSIYLIPIIFSYLLTRYSISAFLSNKSNNAKFSQPISKFIEAHNKKNVPIFGGVFMLISLLISTLLIIIMKNLLHTFCPSFFIIFRKLTIFSMQSLFPVCLAVSFAAIGFIDDLQKVKYRKNSAMSAKTKFLLQIITASICVILFRKVNPLSNLSYIDKISTTSSSDLNFLSLAWQVFVIVGTANAVNLTDGIDGLAGNVSKICIILLGFISNKNAYLCFCMVSIINAFLRFNNNPAKIFMGDTGSLLLGSFMSGVALESGVEWTFAISGGVFIMETLSVILQIASVKLFKKRIFPITPIHHYFEKHYTEKEIVYYAKKITLFLSFIALMISLLN</sequence>
<feature type="transmembrane region" description="Helical" evidence="13">
    <location>
        <begin position="169"/>
        <end position="186"/>
    </location>
</feature>
<accession>A0A5C0UHN6</accession>
<evidence type="ECO:0000256" key="3">
    <source>
        <dbReference type="ARBA" id="ARBA00022618"/>
    </source>
</evidence>
<evidence type="ECO:0000313" key="14">
    <source>
        <dbReference type="EMBL" id="QEK39247.1"/>
    </source>
</evidence>
<keyword evidence="8 13" id="KW-1133">Transmembrane helix</keyword>
<evidence type="ECO:0000313" key="15">
    <source>
        <dbReference type="Proteomes" id="UP000324924"/>
    </source>
</evidence>
<keyword evidence="11" id="KW-0961">Cell wall biogenesis/degradation</keyword>
<feature type="transmembrane region" description="Helical" evidence="13">
    <location>
        <begin position="86"/>
        <end position="108"/>
    </location>
</feature>
<dbReference type="CDD" id="cd06852">
    <property type="entry name" value="GT_MraY"/>
    <property type="match status" value="1"/>
</dbReference>
<keyword evidence="12" id="KW-0460">Magnesium</keyword>
<dbReference type="InterPro" id="IPR003524">
    <property type="entry name" value="PNAcMuramoyl-5peptid_Trfase"/>
</dbReference>
<evidence type="ECO:0000256" key="1">
    <source>
        <dbReference type="ARBA" id="ARBA00004141"/>
    </source>
</evidence>
<keyword evidence="3" id="KW-0132">Cell division</keyword>
<evidence type="ECO:0000256" key="6">
    <source>
        <dbReference type="ARBA" id="ARBA00022960"/>
    </source>
</evidence>
<evidence type="ECO:0000256" key="4">
    <source>
        <dbReference type="ARBA" id="ARBA00022679"/>
    </source>
</evidence>
<evidence type="ECO:0000256" key="12">
    <source>
        <dbReference type="PIRSR" id="PIRSR600715-1"/>
    </source>
</evidence>
<evidence type="ECO:0000256" key="5">
    <source>
        <dbReference type="ARBA" id="ARBA00022692"/>
    </source>
</evidence>
<dbReference type="GO" id="GO:0071555">
    <property type="term" value="P:cell wall organization"/>
    <property type="evidence" value="ECO:0007669"/>
    <property type="project" value="UniProtKB-KW"/>
</dbReference>
<dbReference type="GO" id="GO:0008360">
    <property type="term" value="P:regulation of cell shape"/>
    <property type="evidence" value="ECO:0007669"/>
    <property type="project" value="UniProtKB-KW"/>
</dbReference>
<feature type="transmembrane region" description="Helical" evidence="13">
    <location>
        <begin position="351"/>
        <end position="372"/>
    </location>
</feature>
<dbReference type="PANTHER" id="PTHR22926">
    <property type="entry name" value="PHOSPHO-N-ACETYLMURAMOYL-PENTAPEPTIDE-TRANSFERASE"/>
    <property type="match status" value="1"/>
</dbReference>
<dbReference type="PANTHER" id="PTHR22926:SF5">
    <property type="entry name" value="PHOSPHO-N-ACETYLMURAMOYL-PENTAPEPTIDE-TRANSFERASE HOMOLOG"/>
    <property type="match status" value="1"/>
</dbReference>
<keyword evidence="9 13" id="KW-0472">Membrane</keyword>
<dbReference type="GO" id="GO:0009252">
    <property type="term" value="P:peptidoglycan biosynthetic process"/>
    <property type="evidence" value="ECO:0007669"/>
    <property type="project" value="UniProtKB-KW"/>
</dbReference>
<comment type="similarity">
    <text evidence="2">Belongs to the glycosyltransferase 4 family. MraY subfamily.</text>
</comment>
<comment type="cofactor">
    <cofactor evidence="12">
        <name>Mg(2+)</name>
        <dbReference type="ChEBI" id="CHEBI:18420"/>
    </cofactor>
</comment>
<dbReference type="GO" id="GO:0008963">
    <property type="term" value="F:phospho-N-acetylmuramoyl-pentapeptide-transferase activity"/>
    <property type="evidence" value="ECO:0007669"/>
    <property type="project" value="InterPro"/>
</dbReference>
<keyword evidence="5 13" id="KW-0812">Transmembrane</keyword>
<keyword evidence="7" id="KW-0573">Peptidoglycan synthesis</keyword>
<dbReference type="OrthoDB" id="9805475at2"/>
<dbReference type="EMBL" id="CP043314">
    <property type="protein sequence ID" value="QEK39247.1"/>
    <property type="molecule type" value="Genomic_DNA"/>
</dbReference>
<gene>
    <name evidence="14" type="ORF">FZC36_02325</name>
</gene>
<evidence type="ECO:0000256" key="9">
    <source>
        <dbReference type="ARBA" id="ARBA00023136"/>
    </source>
</evidence>
<dbReference type="InterPro" id="IPR000715">
    <property type="entry name" value="Glycosyl_transferase_4"/>
</dbReference>
<keyword evidence="10" id="KW-0131">Cell cycle</keyword>
<feature type="transmembrane region" description="Helical" evidence="13">
    <location>
        <begin position="128"/>
        <end position="149"/>
    </location>
</feature>
<keyword evidence="6" id="KW-0133">Cell shape</keyword>
<dbReference type="Proteomes" id="UP000324924">
    <property type="component" value="Chromosome"/>
</dbReference>
<feature type="transmembrane region" description="Helical" evidence="13">
    <location>
        <begin position="302"/>
        <end position="323"/>
    </location>
</feature>
<evidence type="ECO:0000256" key="2">
    <source>
        <dbReference type="ARBA" id="ARBA00005583"/>
    </source>
</evidence>
<dbReference type="InterPro" id="IPR018480">
    <property type="entry name" value="PNAcMuramoyl-5peptid_Trfase_CS"/>
</dbReference>
<keyword evidence="12" id="KW-0479">Metal-binding</keyword>
<evidence type="ECO:0000256" key="11">
    <source>
        <dbReference type="ARBA" id="ARBA00023316"/>
    </source>
</evidence>
<feature type="binding site" evidence="12">
    <location>
        <position position="281"/>
    </location>
    <ligand>
        <name>Mg(2+)</name>
        <dbReference type="ChEBI" id="CHEBI:18420"/>
    </ligand>
</feature>
<keyword evidence="15" id="KW-1185">Reference proteome</keyword>
<dbReference type="GO" id="GO:0046872">
    <property type="term" value="F:metal ion binding"/>
    <property type="evidence" value="ECO:0007669"/>
    <property type="project" value="UniProtKB-KW"/>
</dbReference>
<evidence type="ECO:0000256" key="10">
    <source>
        <dbReference type="ARBA" id="ARBA00023306"/>
    </source>
</evidence>
<reference evidence="14 15" key="1">
    <citation type="submission" date="2019-08" db="EMBL/GenBank/DDBJ databases">
        <title>Highly reduced genomes of protist endosymbionts show evolutionary convergence.</title>
        <authorList>
            <person name="George E."/>
            <person name="Husnik F."/>
            <person name="Tashyreva D."/>
            <person name="Prokopchuk G."/>
            <person name="Horak A."/>
            <person name="Kwong W.K."/>
            <person name="Lukes J."/>
            <person name="Keeling P.J."/>
        </authorList>
    </citation>
    <scope>NUCLEOTIDE SEQUENCE [LARGE SCALE GENOMIC DNA]</scope>
    <source>
        <strain evidence="14">1604HC</strain>
    </source>
</reference>
<dbReference type="PROSITE" id="PS01348">
    <property type="entry name" value="MRAY_2"/>
    <property type="match status" value="1"/>
</dbReference>
<dbReference type="KEGG" id="nabu:FZC36_02325"/>
<dbReference type="GO" id="GO:0005886">
    <property type="term" value="C:plasma membrane"/>
    <property type="evidence" value="ECO:0007669"/>
    <property type="project" value="TreeGrafter"/>
</dbReference>
<dbReference type="AlphaFoldDB" id="A0A5C0UHN6"/>
<name>A0A5C0UHN6_9PROT</name>
<evidence type="ECO:0000256" key="8">
    <source>
        <dbReference type="ARBA" id="ARBA00022989"/>
    </source>
</evidence>
<dbReference type="Pfam" id="PF00953">
    <property type="entry name" value="Glycos_transf_4"/>
    <property type="match status" value="1"/>
</dbReference>
<comment type="subcellular location">
    <subcellularLocation>
        <location evidence="1">Membrane</location>
        <topology evidence="1">Multi-pass membrane protein</topology>
    </subcellularLocation>
</comment>
<evidence type="ECO:0000256" key="7">
    <source>
        <dbReference type="ARBA" id="ARBA00022984"/>
    </source>
</evidence>
<evidence type="ECO:0000256" key="13">
    <source>
        <dbReference type="SAM" id="Phobius"/>
    </source>
</evidence>
<organism evidence="14 15">
    <name type="scientific">Candidatus Nesciobacter abundans</name>
    <dbReference type="NCBI Taxonomy" id="2601668"/>
    <lineage>
        <taxon>Bacteria</taxon>
        <taxon>Pseudomonadati</taxon>
        <taxon>Pseudomonadota</taxon>
        <taxon>Alphaproteobacteria</taxon>
        <taxon>Holosporales</taxon>
        <taxon>Holosporaceae</taxon>
        <taxon>Candidatus Nesciobacter</taxon>
    </lineage>
</organism>
<dbReference type="GO" id="GO:0051301">
    <property type="term" value="P:cell division"/>
    <property type="evidence" value="ECO:0007669"/>
    <property type="project" value="UniProtKB-KW"/>
</dbReference>